<dbReference type="OrthoDB" id="73235at2759"/>
<dbReference type="EMBL" id="BSXW01000117">
    <property type="protein sequence ID" value="GMF12438.1"/>
    <property type="molecule type" value="Genomic_DNA"/>
</dbReference>
<organism evidence="1 2">
    <name type="scientific">Phytophthora lilii</name>
    <dbReference type="NCBI Taxonomy" id="2077276"/>
    <lineage>
        <taxon>Eukaryota</taxon>
        <taxon>Sar</taxon>
        <taxon>Stramenopiles</taxon>
        <taxon>Oomycota</taxon>
        <taxon>Peronosporomycetes</taxon>
        <taxon>Peronosporales</taxon>
        <taxon>Peronosporaceae</taxon>
        <taxon>Phytophthora</taxon>
    </lineage>
</organism>
<evidence type="ECO:0000313" key="2">
    <source>
        <dbReference type="Proteomes" id="UP001165083"/>
    </source>
</evidence>
<dbReference type="Proteomes" id="UP001165083">
    <property type="component" value="Unassembled WGS sequence"/>
</dbReference>
<comment type="caution">
    <text evidence="1">The sequence shown here is derived from an EMBL/GenBank/DDBJ whole genome shotgun (WGS) entry which is preliminary data.</text>
</comment>
<accession>A0A9W6TI69</accession>
<protein>
    <submittedName>
        <fullName evidence="1">Unnamed protein product</fullName>
    </submittedName>
</protein>
<sequence>MWCRRKLPQARVLTTSILPRSTFNPCISKTVWIVMLNCVDWHRILESGLSFWRSASETTEKSPPSDEWIVCQFSAAVTLSSIELRWQNDYVPEHFSISISRDGMAYEPVALVMERKPENRILIPKVCACKCCSLLLHKPVSGVQPFQLFCQMLTVKPMASGETFGLESIIFKEAVFSSVHTSAGVVLRNIQQWLFDAAVSSLSEVRDLALRALQKLLIASGSLCGFLQLATCLVLDARTPSMSAEIDEQSWNHLDELSKDGQASAQNFVKELATAIRRVVVGVDPQVDHSSSHDKIDVEKLLILREKVQDDSSHKVRADAS</sequence>
<gene>
    <name evidence="1" type="ORF">Plil01_000305200</name>
</gene>
<evidence type="ECO:0000313" key="1">
    <source>
        <dbReference type="EMBL" id="GMF12438.1"/>
    </source>
</evidence>
<dbReference type="AlphaFoldDB" id="A0A9W6TI69"/>
<keyword evidence="2" id="KW-1185">Reference proteome</keyword>
<reference evidence="1" key="1">
    <citation type="submission" date="2023-04" db="EMBL/GenBank/DDBJ databases">
        <title>Phytophthora lilii NBRC 32176.</title>
        <authorList>
            <person name="Ichikawa N."/>
            <person name="Sato H."/>
            <person name="Tonouchi N."/>
        </authorList>
    </citation>
    <scope>NUCLEOTIDE SEQUENCE</scope>
    <source>
        <strain evidence="1">NBRC 32176</strain>
    </source>
</reference>
<name>A0A9W6TI69_9STRA</name>
<dbReference type="InterPro" id="IPR008979">
    <property type="entry name" value="Galactose-bd-like_sf"/>
</dbReference>
<proteinExistence type="predicted"/>
<dbReference type="SUPFAM" id="SSF49785">
    <property type="entry name" value="Galactose-binding domain-like"/>
    <property type="match status" value="1"/>
</dbReference>